<organism evidence="1 2">
    <name type="scientific">Portunus trituberculatus</name>
    <name type="common">Swimming crab</name>
    <name type="synonym">Neptunus trituberculatus</name>
    <dbReference type="NCBI Taxonomy" id="210409"/>
    <lineage>
        <taxon>Eukaryota</taxon>
        <taxon>Metazoa</taxon>
        <taxon>Ecdysozoa</taxon>
        <taxon>Arthropoda</taxon>
        <taxon>Crustacea</taxon>
        <taxon>Multicrustacea</taxon>
        <taxon>Malacostraca</taxon>
        <taxon>Eumalacostraca</taxon>
        <taxon>Eucarida</taxon>
        <taxon>Decapoda</taxon>
        <taxon>Pleocyemata</taxon>
        <taxon>Brachyura</taxon>
        <taxon>Eubrachyura</taxon>
        <taxon>Portunoidea</taxon>
        <taxon>Portunidae</taxon>
        <taxon>Portuninae</taxon>
        <taxon>Portunus</taxon>
    </lineage>
</organism>
<dbReference type="EMBL" id="VSRR010129158">
    <property type="protein sequence ID" value="MPD01926.1"/>
    <property type="molecule type" value="Genomic_DNA"/>
</dbReference>
<reference evidence="1 2" key="1">
    <citation type="submission" date="2019-05" db="EMBL/GenBank/DDBJ databases">
        <title>Another draft genome of Portunus trituberculatus and its Hox gene families provides insights of decapod evolution.</title>
        <authorList>
            <person name="Jeong J.-H."/>
            <person name="Song I."/>
            <person name="Kim S."/>
            <person name="Choi T."/>
            <person name="Kim D."/>
            <person name="Ryu S."/>
            <person name="Kim W."/>
        </authorList>
    </citation>
    <scope>NUCLEOTIDE SEQUENCE [LARGE SCALE GENOMIC DNA]</scope>
    <source>
        <tissue evidence="1">Muscle</tissue>
    </source>
</reference>
<accession>A0A5B7K4X5</accession>
<dbReference type="Proteomes" id="UP000324222">
    <property type="component" value="Unassembled WGS sequence"/>
</dbReference>
<evidence type="ECO:0000313" key="2">
    <source>
        <dbReference type="Proteomes" id="UP000324222"/>
    </source>
</evidence>
<comment type="caution">
    <text evidence="1">The sequence shown here is derived from an EMBL/GenBank/DDBJ whole genome shotgun (WGS) entry which is preliminary data.</text>
</comment>
<protein>
    <submittedName>
        <fullName evidence="1">Uncharacterized protein</fullName>
    </submittedName>
</protein>
<keyword evidence="2" id="KW-1185">Reference proteome</keyword>
<sequence>MNGACYITFIGDVTASGAASKAWSILTPLVDASELFGKRRTEVVTGGICWAAGNIVEIRLGGGSGLYIAGIV</sequence>
<dbReference type="AlphaFoldDB" id="A0A5B7K4X5"/>
<gene>
    <name evidence="1" type="ORF">E2C01_097476</name>
</gene>
<proteinExistence type="predicted"/>
<evidence type="ECO:0000313" key="1">
    <source>
        <dbReference type="EMBL" id="MPD01926.1"/>
    </source>
</evidence>
<name>A0A5B7K4X5_PORTR</name>